<protein>
    <recommendedName>
        <fullName evidence="2">Phosphodiester glycosidase domain-containing protein</fullName>
    </recommendedName>
</protein>
<feature type="domain" description="Phosphodiester glycosidase" evidence="2">
    <location>
        <begin position="107"/>
        <end position="294"/>
    </location>
</feature>
<name>A0A2S8F6J0_9BACT</name>
<gene>
    <name evidence="3" type="ORF">C5Y98_27150</name>
</gene>
<dbReference type="RefSeq" id="WP_105359321.1">
    <property type="nucleotide sequence ID" value="NZ_PUIB01000027.1"/>
</dbReference>
<evidence type="ECO:0000313" key="3">
    <source>
        <dbReference type="EMBL" id="PQO27772.1"/>
    </source>
</evidence>
<dbReference type="PANTHER" id="PTHR40446">
    <property type="entry name" value="N-ACETYLGLUCOSAMINE-1-PHOSPHODIESTER ALPHA-N-ACETYLGLUCOSAMINIDASE"/>
    <property type="match status" value="1"/>
</dbReference>
<dbReference type="Proteomes" id="UP000239388">
    <property type="component" value="Unassembled WGS sequence"/>
</dbReference>
<accession>A0A2S8F6J0</accession>
<feature type="signal peptide" evidence="1">
    <location>
        <begin position="1"/>
        <end position="24"/>
    </location>
</feature>
<organism evidence="3 4">
    <name type="scientific">Blastopirellula marina</name>
    <dbReference type="NCBI Taxonomy" id="124"/>
    <lineage>
        <taxon>Bacteria</taxon>
        <taxon>Pseudomonadati</taxon>
        <taxon>Planctomycetota</taxon>
        <taxon>Planctomycetia</taxon>
        <taxon>Pirellulales</taxon>
        <taxon>Pirellulaceae</taxon>
        <taxon>Blastopirellula</taxon>
    </lineage>
</organism>
<dbReference type="OrthoDB" id="9809781at2"/>
<evidence type="ECO:0000259" key="2">
    <source>
        <dbReference type="Pfam" id="PF09992"/>
    </source>
</evidence>
<dbReference type="AlphaFoldDB" id="A0A2S8F6J0"/>
<feature type="chain" id="PRO_5015561383" description="Phosphodiester glycosidase domain-containing protein" evidence="1">
    <location>
        <begin position="25"/>
        <end position="301"/>
    </location>
</feature>
<dbReference type="Pfam" id="PF09992">
    <property type="entry name" value="NAGPA"/>
    <property type="match status" value="1"/>
</dbReference>
<sequence>MFLAPLGRVLSCIFVIAAANSLFAEEALLVQSTPPEPSSPEETAPIYLWQETLDAPRTIVASLARIDLQSSDVECIVMIGDDPDGEGPAEAELAYPETYMQKFNAMVGVNANAFGAAHNEDAKKGFYLGMPVNIIGLAASAGNVRSAAEEPPRRKRGEVAFWQDEQHASQMSVPGQDTTIQEGVGQFIAALVIDDKIVQRQDEPIHPRTAIGLDASGRYLLLAVIDGRQKGYSEGVTLYELAQFMQQHGCAHAINLDGGGSSIMMFRDEPEAEAKTFNRPSGGKHRPIPVMFGFRVKTALP</sequence>
<keyword evidence="1" id="KW-0732">Signal</keyword>
<proteinExistence type="predicted"/>
<evidence type="ECO:0000313" key="4">
    <source>
        <dbReference type="Proteomes" id="UP000239388"/>
    </source>
</evidence>
<dbReference type="PANTHER" id="PTHR40446:SF2">
    <property type="entry name" value="N-ACETYLGLUCOSAMINE-1-PHOSPHODIESTER ALPHA-N-ACETYLGLUCOSAMINIDASE"/>
    <property type="match status" value="1"/>
</dbReference>
<evidence type="ECO:0000256" key="1">
    <source>
        <dbReference type="SAM" id="SignalP"/>
    </source>
</evidence>
<comment type="caution">
    <text evidence="3">The sequence shown here is derived from an EMBL/GenBank/DDBJ whole genome shotgun (WGS) entry which is preliminary data.</text>
</comment>
<dbReference type="EMBL" id="PUIB01000027">
    <property type="protein sequence ID" value="PQO27772.1"/>
    <property type="molecule type" value="Genomic_DNA"/>
</dbReference>
<reference evidence="3 4" key="1">
    <citation type="submission" date="2018-02" db="EMBL/GenBank/DDBJ databases">
        <title>Comparative genomes isolates from brazilian mangrove.</title>
        <authorList>
            <person name="Araujo J.E."/>
            <person name="Taketani R.G."/>
            <person name="Silva M.C.P."/>
            <person name="Loureco M.V."/>
            <person name="Andreote F.D."/>
        </authorList>
    </citation>
    <scope>NUCLEOTIDE SEQUENCE [LARGE SCALE GENOMIC DNA]</scope>
    <source>
        <strain evidence="3 4">NAP PRIS-MGV</strain>
    </source>
</reference>
<dbReference type="InterPro" id="IPR018711">
    <property type="entry name" value="NAGPA"/>
</dbReference>